<reference evidence="3 4" key="1">
    <citation type="journal article" date="2012" name="J. Bacteriol.">
        <title>Genome Sequence of the Antarctic Psychrophile Bacterium Planococcus antarcticus DSM 14505.</title>
        <authorList>
            <person name="Margolles A."/>
            <person name="Gueimonde M."/>
            <person name="Sanchez B."/>
        </authorList>
    </citation>
    <scope>NUCLEOTIDE SEQUENCE [LARGE SCALE GENOMIC DNA]</scope>
    <source>
        <strain evidence="3 4">DSM 14505</strain>
    </source>
</reference>
<feature type="region of interest" description="Disordered" evidence="1">
    <location>
        <begin position="84"/>
        <end position="109"/>
    </location>
</feature>
<dbReference type="RefSeq" id="WP_006828785.1">
    <property type="nucleotide sequence ID" value="NZ_AJYB01000011.1"/>
</dbReference>
<evidence type="ECO:0000313" key="3">
    <source>
        <dbReference type="EMBL" id="EIM07959.1"/>
    </source>
</evidence>
<proteinExistence type="predicted"/>
<feature type="transmembrane region" description="Helical" evidence="2">
    <location>
        <begin position="53"/>
        <end position="72"/>
    </location>
</feature>
<name>A0AA87INP9_9BACL</name>
<dbReference type="AlphaFoldDB" id="A0AA87INP9"/>
<evidence type="ECO:0000313" key="4">
    <source>
        <dbReference type="Proteomes" id="UP000004725"/>
    </source>
</evidence>
<feature type="transmembrane region" description="Helical" evidence="2">
    <location>
        <begin position="6"/>
        <end position="22"/>
    </location>
</feature>
<gene>
    <name evidence="3" type="ORF">A1A1_03867</name>
</gene>
<sequence>MIRILTFIIFVAGALFILYILEKGVARKKKMILIGGGALAAAIGLFMQGAFSLYLSIAAILGISLLVALSYAKFVEKQQLKNQQLLQERRNSRSRTQSQSTETIKKPVHEPIAEKAFGMQTIAVIKEEQKVE</sequence>
<feature type="transmembrane region" description="Helical" evidence="2">
    <location>
        <begin position="31"/>
        <end position="47"/>
    </location>
</feature>
<organism evidence="3 4">
    <name type="scientific">Planococcus antarcticus DSM 14505</name>
    <dbReference type="NCBI Taxonomy" id="1185653"/>
    <lineage>
        <taxon>Bacteria</taxon>
        <taxon>Bacillati</taxon>
        <taxon>Bacillota</taxon>
        <taxon>Bacilli</taxon>
        <taxon>Bacillales</taxon>
        <taxon>Caryophanaceae</taxon>
        <taxon>Planococcus</taxon>
    </lineage>
</organism>
<dbReference type="EMBL" id="AJYB01000011">
    <property type="protein sequence ID" value="EIM07959.1"/>
    <property type="molecule type" value="Genomic_DNA"/>
</dbReference>
<comment type="caution">
    <text evidence="3">The sequence shown here is derived from an EMBL/GenBank/DDBJ whole genome shotgun (WGS) entry which is preliminary data.</text>
</comment>
<keyword evidence="2" id="KW-1133">Transmembrane helix</keyword>
<keyword evidence="2" id="KW-0472">Membrane</keyword>
<protein>
    <submittedName>
        <fullName evidence="3">Uncharacterized protein</fullName>
    </submittedName>
</protein>
<evidence type="ECO:0000256" key="2">
    <source>
        <dbReference type="SAM" id="Phobius"/>
    </source>
</evidence>
<evidence type="ECO:0000256" key="1">
    <source>
        <dbReference type="SAM" id="MobiDB-lite"/>
    </source>
</evidence>
<accession>A0AA87INP9</accession>
<dbReference type="Proteomes" id="UP000004725">
    <property type="component" value="Unassembled WGS sequence"/>
</dbReference>
<keyword evidence="2" id="KW-0812">Transmembrane</keyword>